<name>A0ACB9TN27_HOLOL</name>
<dbReference type="EMBL" id="CM043016">
    <property type="protein sequence ID" value="KAI4468211.1"/>
    <property type="molecule type" value="Genomic_DNA"/>
</dbReference>
<gene>
    <name evidence="1" type="ORF">MML48_2g00011685</name>
</gene>
<protein>
    <submittedName>
        <fullName evidence="1">Dek protein</fullName>
    </submittedName>
</protein>
<dbReference type="Proteomes" id="UP001056778">
    <property type="component" value="Chromosome 2"/>
</dbReference>
<accession>A0ACB9TN27</accession>
<reference evidence="1" key="1">
    <citation type="submission" date="2022-04" db="EMBL/GenBank/DDBJ databases">
        <title>Chromosome-scale genome assembly of Holotrichia oblita Faldermann.</title>
        <authorList>
            <person name="Rongchong L."/>
        </authorList>
    </citation>
    <scope>NUCLEOTIDE SEQUENCE</scope>
    <source>
        <strain evidence="1">81SQS9</strain>
    </source>
</reference>
<evidence type="ECO:0000313" key="2">
    <source>
        <dbReference type="Proteomes" id="UP001056778"/>
    </source>
</evidence>
<evidence type="ECO:0000313" key="1">
    <source>
        <dbReference type="EMBL" id="KAI4468211.1"/>
    </source>
</evidence>
<sequence>MSSDGENTKNISSEGDEKKTPDEKEKAEKMEVDNEVKENEQSDNEEDTNSKQNTEESEAKDNVNSEGSKIQKEVENDTKSEDTSEKEDNENDDKKSVPLLDQPLEISGTREHSDEYGKKLSSVQKFEVKQLKSVCEMLDLEKKGYSSHDDSYSSDEKPSPRGKRDKGKRSNLKDESSSESDEEFRPSDASEDKPRANKRKRRSKKAQSDEEEVSDIEESGGSSEESEDEPKTKKRKVANSKTKPKGTPGRRGRKPAVATVASAKKKTLAKRGRKPARNSSEESEHQEEEGSSSEDEPLVKKPKNPPTDEEIKSYVKDILEGANLEEITMKTVCKQVYAHYPDFDLTHKKDYIKTTVKSVSRLNEIMTEEKHGRASRTTQEQYNILINAVEENPTMKLGKIQITEKKEVDKMWADVTKKLNNCRGPQKTVDQWKRTFIEYKSKIKSKARQNLVECRGTGGGPKMVKPLTDIEERLMGLIGKVTCSGDPSLPK</sequence>
<keyword evidence="2" id="KW-1185">Reference proteome</keyword>
<organism evidence="1 2">
    <name type="scientific">Holotrichia oblita</name>
    <name type="common">Chafer beetle</name>
    <dbReference type="NCBI Taxonomy" id="644536"/>
    <lineage>
        <taxon>Eukaryota</taxon>
        <taxon>Metazoa</taxon>
        <taxon>Ecdysozoa</taxon>
        <taxon>Arthropoda</taxon>
        <taxon>Hexapoda</taxon>
        <taxon>Insecta</taxon>
        <taxon>Pterygota</taxon>
        <taxon>Neoptera</taxon>
        <taxon>Endopterygota</taxon>
        <taxon>Coleoptera</taxon>
        <taxon>Polyphaga</taxon>
        <taxon>Scarabaeiformia</taxon>
        <taxon>Scarabaeidae</taxon>
        <taxon>Melolonthinae</taxon>
        <taxon>Holotrichia</taxon>
    </lineage>
</organism>
<proteinExistence type="predicted"/>
<comment type="caution">
    <text evidence="1">The sequence shown here is derived from an EMBL/GenBank/DDBJ whole genome shotgun (WGS) entry which is preliminary data.</text>
</comment>